<dbReference type="GO" id="GO:0016887">
    <property type="term" value="F:ATP hydrolysis activity"/>
    <property type="evidence" value="ECO:0007669"/>
    <property type="project" value="InterPro"/>
</dbReference>
<accession>A0A511ZMS6</accession>
<evidence type="ECO:0000313" key="5">
    <source>
        <dbReference type="EMBL" id="GEN88740.1"/>
    </source>
</evidence>
<comment type="caution">
    <text evidence="5">The sequence shown here is derived from an EMBL/GenBank/DDBJ whole genome shotgun (WGS) entry which is preliminary data.</text>
</comment>
<dbReference type="SUPFAM" id="SSF52540">
    <property type="entry name" value="P-loop containing nucleoside triphosphate hydrolases"/>
    <property type="match status" value="1"/>
</dbReference>
<dbReference type="RefSeq" id="WP_147211642.1">
    <property type="nucleotide sequence ID" value="NZ_BJYM01000015.1"/>
</dbReference>
<dbReference type="Gene3D" id="3.40.50.300">
    <property type="entry name" value="P-loop containing nucleotide triphosphate hydrolases"/>
    <property type="match status" value="1"/>
</dbReference>
<protein>
    <submittedName>
        <fullName evidence="5">ABC transporter ATP-binding protein</fullName>
    </submittedName>
</protein>
<dbReference type="OrthoDB" id="2290519at2"/>
<reference evidence="5 6" key="1">
    <citation type="submission" date="2019-07" db="EMBL/GenBank/DDBJ databases">
        <title>Whole genome shotgun sequence of Oceanobacillus sojae NBRC 105379.</title>
        <authorList>
            <person name="Hosoyama A."/>
            <person name="Uohara A."/>
            <person name="Ohji S."/>
            <person name="Ichikawa N."/>
        </authorList>
    </citation>
    <scope>NUCLEOTIDE SEQUENCE [LARGE SCALE GENOMIC DNA]</scope>
    <source>
        <strain evidence="5 6">NBRC 105379</strain>
    </source>
</reference>
<dbReference type="InterPro" id="IPR003439">
    <property type="entry name" value="ABC_transporter-like_ATP-bd"/>
</dbReference>
<evidence type="ECO:0000256" key="3">
    <source>
        <dbReference type="ARBA" id="ARBA00022840"/>
    </source>
</evidence>
<evidence type="ECO:0000256" key="2">
    <source>
        <dbReference type="ARBA" id="ARBA00022741"/>
    </source>
</evidence>
<evidence type="ECO:0000256" key="1">
    <source>
        <dbReference type="ARBA" id="ARBA00022448"/>
    </source>
</evidence>
<feature type="domain" description="ABC transporter" evidence="4">
    <location>
        <begin position="5"/>
        <end position="226"/>
    </location>
</feature>
<keyword evidence="3 5" id="KW-0067">ATP-binding</keyword>
<dbReference type="STRING" id="582851.GCA_900162665_01389"/>
<dbReference type="EMBL" id="BJYM01000015">
    <property type="protein sequence ID" value="GEN88740.1"/>
    <property type="molecule type" value="Genomic_DNA"/>
</dbReference>
<keyword evidence="1" id="KW-0813">Transport</keyword>
<dbReference type="PROSITE" id="PS00211">
    <property type="entry name" value="ABC_TRANSPORTER_1"/>
    <property type="match status" value="1"/>
</dbReference>
<proteinExistence type="predicted"/>
<dbReference type="PANTHER" id="PTHR42939">
    <property type="entry name" value="ABC TRANSPORTER ATP-BINDING PROTEIN ALBC-RELATED"/>
    <property type="match status" value="1"/>
</dbReference>
<dbReference type="GO" id="GO:0005524">
    <property type="term" value="F:ATP binding"/>
    <property type="evidence" value="ECO:0007669"/>
    <property type="project" value="UniProtKB-KW"/>
</dbReference>
<name>A0A511ZMS6_9BACI</name>
<dbReference type="AlphaFoldDB" id="A0A511ZMS6"/>
<evidence type="ECO:0000313" key="6">
    <source>
        <dbReference type="Proteomes" id="UP000321558"/>
    </source>
</evidence>
<dbReference type="Pfam" id="PF00005">
    <property type="entry name" value="ABC_tran"/>
    <property type="match status" value="1"/>
</dbReference>
<dbReference type="PANTHER" id="PTHR42939:SF1">
    <property type="entry name" value="ABC TRANSPORTER ATP-BINDING PROTEIN ALBC-RELATED"/>
    <property type="match status" value="1"/>
</dbReference>
<dbReference type="InterPro" id="IPR027417">
    <property type="entry name" value="P-loop_NTPase"/>
</dbReference>
<dbReference type="PROSITE" id="PS50893">
    <property type="entry name" value="ABC_TRANSPORTER_2"/>
    <property type="match status" value="1"/>
</dbReference>
<keyword evidence="2" id="KW-0547">Nucleotide-binding</keyword>
<dbReference type="InterPro" id="IPR003593">
    <property type="entry name" value="AAA+_ATPase"/>
</dbReference>
<dbReference type="CDD" id="cd03230">
    <property type="entry name" value="ABC_DR_subfamily_A"/>
    <property type="match status" value="1"/>
</dbReference>
<sequence>MKQLAELKNINKKYGKKKVLYDVSLHIKEKQVIAILGENGSGKSTFLRIAAGIERPDSGKILYAFKNMRTGYVPERFPKYLRFTPDEYLHYIGKINGIPEAILEQRISLLLRRFQLDKWSNRRINELSKGNIQKVGIIQAILQQPELLILDEPLSGLDISAQQELLSIISELKEQKTTVLLTYHEASIFEGIVDQTYYIRDGRLAEEMLTEKQGMKLIETKGFIDSDVEEWKEVLYSEKREDRLLLYVSSKNSNQILMRVLKSGGSIESVNSTDVNN</sequence>
<evidence type="ECO:0000259" key="4">
    <source>
        <dbReference type="PROSITE" id="PS50893"/>
    </source>
</evidence>
<organism evidence="5 6">
    <name type="scientific">Oceanobacillus sojae</name>
    <dbReference type="NCBI Taxonomy" id="582851"/>
    <lineage>
        <taxon>Bacteria</taxon>
        <taxon>Bacillati</taxon>
        <taxon>Bacillota</taxon>
        <taxon>Bacilli</taxon>
        <taxon>Bacillales</taxon>
        <taxon>Bacillaceae</taxon>
        <taxon>Oceanobacillus</taxon>
    </lineage>
</organism>
<gene>
    <name evidence="5" type="ORF">OSO01_34790</name>
</gene>
<dbReference type="InterPro" id="IPR051782">
    <property type="entry name" value="ABC_Transporter_VariousFunc"/>
</dbReference>
<keyword evidence="6" id="KW-1185">Reference proteome</keyword>
<dbReference type="SMART" id="SM00382">
    <property type="entry name" value="AAA"/>
    <property type="match status" value="1"/>
</dbReference>
<dbReference type="InterPro" id="IPR017871">
    <property type="entry name" value="ABC_transporter-like_CS"/>
</dbReference>
<dbReference type="Proteomes" id="UP000321558">
    <property type="component" value="Unassembled WGS sequence"/>
</dbReference>